<reference evidence="1 2" key="1">
    <citation type="journal article" date="2019" name="Int. J. Syst. Evol. Microbiol.">
        <title>The Global Catalogue of Microorganisms (GCM) 10K type strain sequencing project: providing services to taxonomists for standard genome sequencing and annotation.</title>
        <authorList>
            <consortium name="The Broad Institute Genomics Platform"/>
            <consortium name="The Broad Institute Genome Sequencing Center for Infectious Disease"/>
            <person name="Wu L."/>
            <person name="Ma J."/>
        </authorList>
    </citation>
    <scope>NUCLEOTIDE SEQUENCE [LARGE SCALE GENOMIC DNA]</scope>
    <source>
        <strain evidence="1 2">DSM 29988</strain>
    </source>
</reference>
<protein>
    <submittedName>
        <fullName evidence="1">Uncharacterized protein</fullName>
    </submittedName>
</protein>
<comment type="caution">
    <text evidence="1">The sequence shown here is derived from an EMBL/GenBank/DDBJ whole genome shotgun (WGS) entry which is preliminary data.</text>
</comment>
<dbReference type="AlphaFoldDB" id="A0ABD5ZDW1"/>
<proteinExistence type="predicted"/>
<dbReference type="EMBL" id="JBHTAA010000002">
    <property type="protein sequence ID" value="MFC7203336.1"/>
    <property type="molecule type" value="Genomic_DNA"/>
</dbReference>
<keyword evidence="2" id="KW-1185">Reference proteome</keyword>
<organism evidence="1 2">
    <name type="scientific">Haloferax namakaokahaiae</name>
    <dbReference type="NCBI Taxonomy" id="1748331"/>
    <lineage>
        <taxon>Archaea</taxon>
        <taxon>Methanobacteriati</taxon>
        <taxon>Methanobacteriota</taxon>
        <taxon>Stenosarchaea group</taxon>
        <taxon>Halobacteria</taxon>
        <taxon>Halobacteriales</taxon>
        <taxon>Haloferacaceae</taxon>
        <taxon>Haloferax</taxon>
    </lineage>
</organism>
<accession>A0ABD5ZDW1</accession>
<evidence type="ECO:0000313" key="1">
    <source>
        <dbReference type="EMBL" id="MFC7203336.1"/>
    </source>
</evidence>
<sequence>MTENKLKTWLESHPRALSLAFSTVTFIFAATTTAVATNGGGSTIGGL</sequence>
<evidence type="ECO:0000313" key="2">
    <source>
        <dbReference type="Proteomes" id="UP001596481"/>
    </source>
</evidence>
<dbReference type="RefSeq" id="WP_390222675.1">
    <property type="nucleotide sequence ID" value="NZ_JBHTAA010000002.1"/>
</dbReference>
<dbReference type="Proteomes" id="UP001596481">
    <property type="component" value="Unassembled WGS sequence"/>
</dbReference>
<gene>
    <name evidence="1" type="ORF">ACFQJC_07395</name>
</gene>
<name>A0ABD5ZDW1_9EURY</name>